<dbReference type="Gene3D" id="2.30.130.10">
    <property type="entry name" value="PUA domain"/>
    <property type="match status" value="1"/>
</dbReference>
<dbReference type="CDD" id="cd04242">
    <property type="entry name" value="AAK_G5K_ProB"/>
    <property type="match status" value="1"/>
</dbReference>
<evidence type="ECO:0000256" key="7">
    <source>
        <dbReference type="ARBA" id="ARBA00022840"/>
    </source>
</evidence>
<feature type="binding site" evidence="8">
    <location>
        <position position="189"/>
    </location>
    <ligand>
        <name>substrate</name>
    </ligand>
</feature>
<dbReference type="GO" id="GO:0003723">
    <property type="term" value="F:RNA binding"/>
    <property type="evidence" value="ECO:0007669"/>
    <property type="project" value="InterPro"/>
</dbReference>
<dbReference type="SUPFAM" id="SSF88697">
    <property type="entry name" value="PUA domain-like"/>
    <property type="match status" value="1"/>
</dbReference>
<comment type="catalytic activity">
    <reaction evidence="8">
        <text>L-glutamate + ATP = L-glutamyl 5-phosphate + ADP</text>
        <dbReference type="Rhea" id="RHEA:14877"/>
        <dbReference type="ChEBI" id="CHEBI:29985"/>
        <dbReference type="ChEBI" id="CHEBI:30616"/>
        <dbReference type="ChEBI" id="CHEBI:58274"/>
        <dbReference type="ChEBI" id="CHEBI:456216"/>
        <dbReference type="EC" id="2.7.2.11"/>
    </reaction>
</comment>
<dbReference type="PANTHER" id="PTHR43654:SF1">
    <property type="entry name" value="ISOPENTENYL PHOSPHATE KINASE"/>
    <property type="match status" value="1"/>
</dbReference>
<comment type="subcellular location">
    <subcellularLocation>
        <location evidence="8">Cytoplasm</location>
    </subcellularLocation>
</comment>
<dbReference type="AlphaFoldDB" id="A0A1G7J5Y0"/>
<keyword evidence="3 8" id="KW-0641">Proline biosynthesis</keyword>
<feature type="binding site" evidence="8">
    <location>
        <position position="89"/>
    </location>
    <ligand>
        <name>substrate</name>
    </ligand>
</feature>
<evidence type="ECO:0000259" key="9">
    <source>
        <dbReference type="SMART" id="SM00359"/>
    </source>
</evidence>
<reference evidence="10 11" key="1">
    <citation type="submission" date="2016-10" db="EMBL/GenBank/DDBJ databases">
        <authorList>
            <person name="Varghese N."/>
            <person name="Submissions S."/>
        </authorList>
    </citation>
    <scope>NUCLEOTIDE SEQUENCE [LARGE SCALE GENOMIC DNA]</scope>
    <source>
        <strain evidence="10 11">S7-754</strain>
    </source>
</reference>
<evidence type="ECO:0000313" key="11">
    <source>
        <dbReference type="Proteomes" id="UP000323502"/>
    </source>
</evidence>
<dbReference type="Pfam" id="PF00696">
    <property type="entry name" value="AA_kinase"/>
    <property type="match status" value="1"/>
</dbReference>
<gene>
    <name evidence="8" type="primary">proB</name>
    <name evidence="10" type="ORF">SAMN05216557_102512</name>
</gene>
<dbReference type="CDD" id="cd21157">
    <property type="entry name" value="PUA_G5K"/>
    <property type="match status" value="1"/>
</dbReference>
<evidence type="ECO:0000256" key="2">
    <source>
        <dbReference type="ARBA" id="ARBA00022605"/>
    </source>
</evidence>
<evidence type="ECO:0000256" key="8">
    <source>
        <dbReference type="HAMAP-Rule" id="MF_00456"/>
    </source>
</evidence>
<keyword evidence="6 8" id="KW-0418">Kinase</keyword>
<dbReference type="HAMAP" id="MF_00456">
    <property type="entry name" value="ProB"/>
    <property type="match status" value="1"/>
</dbReference>
<evidence type="ECO:0000256" key="6">
    <source>
        <dbReference type="ARBA" id="ARBA00022777"/>
    </source>
</evidence>
<comment type="pathway">
    <text evidence="8">Amino-acid biosynthesis; L-proline biosynthesis; L-glutamate 5-semialdehyde from L-glutamate: step 1/2.</text>
</comment>
<dbReference type="InterPro" id="IPR002478">
    <property type="entry name" value="PUA"/>
</dbReference>
<accession>A0A1G7J5Y0</accession>
<dbReference type="InterPro" id="IPR011529">
    <property type="entry name" value="Glu_5kinase"/>
</dbReference>
<sequence length="401" mass="41292">MNRANRTRERGEGYRPFVRGMHWHPPPTALTPSAMALFPPSSCTRLVVKIGSALLVAPDGAVRREWLASLVADLAERHRAGQQVAIVSSGAIALGARRLGLPKGGRASLEDAQAAAATGQIALSQTWAELLGDQGITAAQMLVTLDDLEHRRRYLNAAATLGRLLGLGIVPVINENDSVATEEIRFGDNDRLAARIAQAAGAGGVVLLSDVDGLYDANPHTNPAARHIARVDAIDAVAGMADAGSASGMGSGGMVSKIAAARIATSAGAHLAIASGRIDHPLATEARHTLFVAAHAAPARKAWLAGGLTARGAIHVDAGAARALAGGGSLLAAGAVRVEGRFDRGDLVTIEGPGGTIARGLSEYDAADAARLLGRRSDEQATILGYAPRAALVHRNHLALL</sequence>
<dbReference type="GO" id="GO:0005829">
    <property type="term" value="C:cytosol"/>
    <property type="evidence" value="ECO:0007669"/>
    <property type="project" value="TreeGrafter"/>
</dbReference>
<dbReference type="UniPathway" id="UPA00098">
    <property type="reaction ID" value="UER00359"/>
</dbReference>
<dbReference type="NCBIfam" id="TIGR01027">
    <property type="entry name" value="proB"/>
    <property type="match status" value="1"/>
</dbReference>
<protein>
    <recommendedName>
        <fullName evidence="8">Glutamate 5-kinase</fullName>
        <ecNumber evidence="8">2.7.2.11</ecNumber>
    </recommendedName>
    <alternativeName>
        <fullName evidence="8">Gamma-glutamyl kinase</fullName>
        <shortName evidence="8">GK</shortName>
    </alternativeName>
</protein>
<keyword evidence="11" id="KW-1185">Reference proteome</keyword>
<dbReference type="PRINTS" id="PR00474">
    <property type="entry name" value="GLU5KINASE"/>
</dbReference>
<evidence type="ECO:0000313" key="10">
    <source>
        <dbReference type="EMBL" id="SDF20407.1"/>
    </source>
</evidence>
<organism evidence="10 11">
    <name type="scientific">Sphingomonas carotinifaciens</name>
    <dbReference type="NCBI Taxonomy" id="1166323"/>
    <lineage>
        <taxon>Bacteria</taxon>
        <taxon>Pseudomonadati</taxon>
        <taxon>Pseudomonadota</taxon>
        <taxon>Alphaproteobacteria</taxon>
        <taxon>Sphingomonadales</taxon>
        <taxon>Sphingomonadaceae</taxon>
        <taxon>Sphingomonas</taxon>
    </lineage>
</organism>
<keyword evidence="7 8" id="KW-0067">ATP-binding</keyword>
<dbReference type="InterPro" id="IPR036393">
    <property type="entry name" value="AceGlu_kinase-like_sf"/>
</dbReference>
<feature type="binding site" evidence="8">
    <location>
        <position position="177"/>
    </location>
    <ligand>
        <name>substrate</name>
    </ligand>
</feature>
<evidence type="ECO:0000256" key="1">
    <source>
        <dbReference type="ARBA" id="ARBA00022490"/>
    </source>
</evidence>
<comment type="function">
    <text evidence="8">Catalyzes the transfer of a phosphate group to glutamate to form L-glutamate 5-phosphate.</text>
</comment>
<feature type="binding site" evidence="8">
    <location>
        <position position="49"/>
    </location>
    <ligand>
        <name>ATP</name>
        <dbReference type="ChEBI" id="CHEBI:30616"/>
    </ligand>
</feature>
<keyword evidence="5 8" id="KW-0547">Nucleotide-binding</keyword>
<dbReference type="SMART" id="SM00359">
    <property type="entry name" value="PUA"/>
    <property type="match status" value="1"/>
</dbReference>
<dbReference type="PROSITE" id="PS50890">
    <property type="entry name" value="PUA"/>
    <property type="match status" value="1"/>
</dbReference>
<dbReference type="SUPFAM" id="SSF53633">
    <property type="entry name" value="Carbamate kinase-like"/>
    <property type="match status" value="1"/>
</dbReference>
<feature type="binding site" evidence="8">
    <location>
        <begin position="209"/>
        <end position="210"/>
    </location>
    <ligand>
        <name>ATP</name>
        <dbReference type="ChEBI" id="CHEBI:30616"/>
    </ligand>
</feature>
<dbReference type="PROSITE" id="PS00902">
    <property type="entry name" value="GLUTAMATE_5_KINASE"/>
    <property type="match status" value="1"/>
</dbReference>
<dbReference type="PANTHER" id="PTHR43654">
    <property type="entry name" value="GLUTAMATE 5-KINASE"/>
    <property type="match status" value="1"/>
</dbReference>
<keyword evidence="2 8" id="KW-0028">Amino-acid biosynthesis</keyword>
<keyword evidence="4 8" id="KW-0808">Transferase</keyword>
<dbReference type="EMBL" id="FNBI01000002">
    <property type="protein sequence ID" value="SDF20407.1"/>
    <property type="molecule type" value="Genomic_DNA"/>
</dbReference>
<dbReference type="Proteomes" id="UP000323502">
    <property type="component" value="Unassembled WGS sequence"/>
</dbReference>
<dbReference type="InterPro" id="IPR015947">
    <property type="entry name" value="PUA-like_sf"/>
</dbReference>
<comment type="similarity">
    <text evidence="8">Belongs to the glutamate 5-kinase family.</text>
</comment>
<dbReference type="InterPro" id="IPR001057">
    <property type="entry name" value="Glu/AcGlu_kinase"/>
</dbReference>
<dbReference type="InterPro" id="IPR001048">
    <property type="entry name" value="Asp/Glu/Uridylate_kinase"/>
</dbReference>
<evidence type="ECO:0000256" key="5">
    <source>
        <dbReference type="ARBA" id="ARBA00022741"/>
    </source>
</evidence>
<proteinExistence type="inferred from homology"/>
<feature type="domain" description="PUA" evidence="9">
    <location>
        <begin position="312"/>
        <end position="393"/>
    </location>
</feature>
<dbReference type="InterPro" id="IPR019797">
    <property type="entry name" value="Glutamate_5-kinase_CS"/>
</dbReference>
<dbReference type="GO" id="GO:0004349">
    <property type="term" value="F:glutamate 5-kinase activity"/>
    <property type="evidence" value="ECO:0007669"/>
    <property type="project" value="UniProtKB-UniRule"/>
</dbReference>
<dbReference type="Gene3D" id="3.40.1160.10">
    <property type="entry name" value="Acetylglutamate kinase-like"/>
    <property type="match status" value="1"/>
</dbReference>
<evidence type="ECO:0000256" key="4">
    <source>
        <dbReference type="ARBA" id="ARBA00022679"/>
    </source>
</evidence>
<dbReference type="GO" id="GO:0055129">
    <property type="term" value="P:L-proline biosynthetic process"/>
    <property type="evidence" value="ECO:0007669"/>
    <property type="project" value="UniProtKB-UniRule"/>
</dbReference>
<dbReference type="EC" id="2.7.2.11" evidence="8"/>
<dbReference type="InterPro" id="IPR036974">
    <property type="entry name" value="PUA_sf"/>
</dbReference>
<feature type="binding site" evidence="8">
    <location>
        <begin position="251"/>
        <end position="257"/>
    </location>
    <ligand>
        <name>ATP</name>
        <dbReference type="ChEBI" id="CHEBI:30616"/>
    </ligand>
</feature>
<dbReference type="PIRSF" id="PIRSF000729">
    <property type="entry name" value="GK"/>
    <property type="match status" value="1"/>
</dbReference>
<dbReference type="Pfam" id="PF01472">
    <property type="entry name" value="PUA"/>
    <property type="match status" value="1"/>
</dbReference>
<dbReference type="FunFam" id="3.40.1160.10:FF:000006">
    <property type="entry name" value="Glutamate 5-kinase"/>
    <property type="match status" value="1"/>
</dbReference>
<dbReference type="InterPro" id="IPR041739">
    <property type="entry name" value="G5K_ProB"/>
</dbReference>
<dbReference type="InterPro" id="IPR005715">
    <property type="entry name" value="Glu_5kinase/COase_Synthase"/>
</dbReference>
<dbReference type="GO" id="GO:0005524">
    <property type="term" value="F:ATP binding"/>
    <property type="evidence" value="ECO:0007669"/>
    <property type="project" value="UniProtKB-KW"/>
</dbReference>
<name>A0A1G7J5Y0_9SPHN</name>
<keyword evidence="1 8" id="KW-0963">Cytoplasm</keyword>
<evidence type="ECO:0000256" key="3">
    <source>
        <dbReference type="ARBA" id="ARBA00022650"/>
    </source>
</evidence>